<comment type="caution">
    <text evidence="2">The sequence shown here is derived from an EMBL/GenBank/DDBJ whole genome shotgun (WGS) entry which is preliminary data.</text>
</comment>
<keyword evidence="3" id="KW-1185">Reference proteome</keyword>
<evidence type="ECO:0000313" key="3">
    <source>
        <dbReference type="Proteomes" id="UP000199318"/>
    </source>
</evidence>
<dbReference type="EMBL" id="FOGV01000029">
    <property type="protein sequence ID" value="SES30219.1"/>
    <property type="molecule type" value="Genomic_DNA"/>
</dbReference>
<gene>
    <name evidence="2" type="ORF">SAMN05444126_12931</name>
</gene>
<dbReference type="RefSeq" id="WP_093074505.1">
    <property type="nucleotide sequence ID" value="NZ_FOGV01000029.1"/>
</dbReference>
<dbReference type="STRING" id="1464123.SAMN05444126_12931"/>
<sequence length="171" mass="19853">MVRHSNPFAGRYTRYILSILIFGLLLPFLLWQTDPLFSLLSILAALLLTVGVDYILSQVAQYKAEAMVSEPVRLVLPAFKRTTGAKGFFVMTDRFTMFVPLWHKITLVLENERIMRYEIDNYEVDLIVKFPNKHRSFYFTVSSPHRVQERLESVVGPSLPYKYDKSENATK</sequence>
<name>A0A1H9W8W8_9BACI</name>
<accession>A0A1H9W8W8</accession>
<proteinExistence type="predicted"/>
<evidence type="ECO:0000256" key="1">
    <source>
        <dbReference type="SAM" id="Phobius"/>
    </source>
</evidence>
<reference evidence="3" key="1">
    <citation type="submission" date="2016-10" db="EMBL/GenBank/DDBJ databases">
        <authorList>
            <person name="de Groot N.N."/>
        </authorList>
    </citation>
    <scope>NUCLEOTIDE SEQUENCE [LARGE SCALE GENOMIC DNA]</scope>
    <source>
        <strain evidence="3">10nlg</strain>
    </source>
</reference>
<evidence type="ECO:0000313" key="2">
    <source>
        <dbReference type="EMBL" id="SES30219.1"/>
    </source>
</evidence>
<protein>
    <submittedName>
        <fullName evidence="2">Uncharacterized protein</fullName>
    </submittedName>
</protein>
<organism evidence="2 3">
    <name type="scientific">Salisediminibacterium halotolerans</name>
    <dbReference type="NCBI Taxonomy" id="517425"/>
    <lineage>
        <taxon>Bacteria</taxon>
        <taxon>Bacillati</taxon>
        <taxon>Bacillota</taxon>
        <taxon>Bacilli</taxon>
        <taxon>Bacillales</taxon>
        <taxon>Bacillaceae</taxon>
        <taxon>Salisediminibacterium</taxon>
    </lineage>
</organism>
<dbReference type="OrthoDB" id="2967686at2"/>
<keyword evidence="1" id="KW-0472">Membrane</keyword>
<dbReference type="AlphaFoldDB" id="A0A1H9W8W8"/>
<keyword evidence="1" id="KW-1133">Transmembrane helix</keyword>
<keyword evidence="1" id="KW-0812">Transmembrane</keyword>
<feature type="transmembrane region" description="Helical" evidence="1">
    <location>
        <begin position="12"/>
        <end position="30"/>
    </location>
</feature>
<feature type="transmembrane region" description="Helical" evidence="1">
    <location>
        <begin position="36"/>
        <end position="56"/>
    </location>
</feature>
<dbReference type="Proteomes" id="UP000199318">
    <property type="component" value="Unassembled WGS sequence"/>
</dbReference>